<evidence type="ECO:0000313" key="2">
    <source>
        <dbReference type="EMBL" id="OWM73463.1"/>
    </source>
</evidence>
<comment type="caution">
    <text evidence="2">The sequence shown here is derived from an EMBL/GenBank/DDBJ whole genome shotgun (WGS) entry which is preliminary data.</text>
</comment>
<dbReference type="AlphaFoldDB" id="A0A218WLL0"/>
<organism evidence="2 3">
    <name type="scientific">Punica granatum</name>
    <name type="common">Pomegranate</name>
    <dbReference type="NCBI Taxonomy" id="22663"/>
    <lineage>
        <taxon>Eukaryota</taxon>
        <taxon>Viridiplantae</taxon>
        <taxon>Streptophyta</taxon>
        <taxon>Embryophyta</taxon>
        <taxon>Tracheophyta</taxon>
        <taxon>Spermatophyta</taxon>
        <taxon>Magnoliopsida</taxon>
        <taxon>eudicotyledons</taxon>
        <taxon>Gunneridae</taxon>
        <taxon>Pentapetalae</taxon>
        <taxon>rosids</taxon>
        <taxon>malvids</taxon>
        <taxon>Myrtales</taxon>
        <taxon>Lythraceae</taxon>
        <taxon>Punica</taxon>
    </lineage>
</organism>
<gene>
    <name evidence="2" type="ORF">CDL15_Pgr026562</name>
</gene>
<feature type="compositionally biased region" description="Low complexity" evidence="1">
    <location>
        <begin position="95"/>
        <end position="104"/>
    </location>
</feature>
<reference evidence="3" key="1">
    <citation type="journal article" date="2017" name="Plant J.">
        <title>The pomegranate (Punica granatum L.) genome and the genomics of punicalagin biosynthesis.</title>
        <authorList>
            <person name="Qin G."/>
            <person name="Xu C."/>
            <person name="Ming R."/>
            <person name="Tang H."/>
            <person name="Guyot R."/>
            <person name="Kramer E.M."/>
            <person name="Hu Y."/>
            <person name="Yi X."/>
            <person name="Qi Y."/>
            <person name="Xu X."/>
            <person name="Gao Z."/>
            <person name="Pan H."/>
            <person name="Jian J."/>
            <person name="Tian Y."/>
            <person name="Yue Z."/>
            <person name="Xu Y."/>
        </authorList>
    </citation>
    <scope>NUCLEOTIDE SEQUENCE [LARGE SCALE GENOMIC DNA]</scope>
    <source>
        <strain evidence="3">cv. Dabenzi</strain>
    </source>
</reference>
<protein>
    <submittedName>
        <fullName evidence="2">Uncharacterized protein</fullName>
    </submittedName>
</protein>
<evidence type="ECO:0000313" key="3">
    <source>
        <dbReference type="Proteomes" id="UP000197138"/>
    </source>
</evidence>
<feature type="compositionally biased region" description="Basic and acidic residues" evidence="1">
    <location>
        <begin position="81"/>
        <end position="94"/>
    </location>
</feature>
<feature type="region of interest" description="Disordered" evidence="1">
    <location>
        <begin position="81"/>
        <end position="104"/>
    </location>
</feature>
<sequence>MSSVSIGGVLQHTRIPPTLHELKITDQRELLSPQTCPEDPADSPRAEDNGPTGASLTPNMAVQAELANLRAERDHLRREVAEKDEQLVDQRQLQRELAQARAEL</sequence>
<dbReference type="EMBL" id="MTKT01003950">
    <property type="protein sequence ID" value="OWM73463.1"/>
    <property type="molecule type" value="Genomic_DNA"/>
</dbReference>
<proteinExistence type="predicted"/>
<evidence type="ECO:0000256" key="1">
    <source>
        <dbReference type="SAM" id="MobiDB-lite"/>
    </source>
</evidence>
<accession>A0A218WLL0</accession>
<dbReference type="Proteomes" id="UP000197138">
    <property type="component" value="Unassembled WGS sequence"/>
</dbReference>
<name>A0A218WLL0_PUNGR</name>
<feature type="region of interest" description="Disordered" evidence="1">
    <location>
        <begin position="28"/>
        <end position="59"/>
    </location>
</feature>